<feature type="transmembrane region" description="Helical" evidence="7">
    <location>
        <begin position="196"/>
        <end position="217"/>
    </location>
</feature>
<feature type="transmembrane region" description="Helical" evidence="7">
    <location>
        <begin position="7"/>
        <end position="33"/>
    </location>
</feature>
<evidence type="ECO:0000313" key="9">
    <source>
        <dbReference type="EMBL" id="GAN36361.1"/>
    </source>
</evidence>
<feature type="transmembrane region" description="Helical" evidence="7">
    <location>
        <begin position="295"/>
        <end position="316"/>
    </location>
</feature>
<dbReference type="InterPro" id="IPR004638">
    <property type="entry name" value="EmrB-like"/>
</dbReference>
<organism evidence="9 10">
    <name type="scientific">Lacticaseibacillus paracasei NRIC 0644</name>
    <dbReference type="NCBI Taxonomy" id="1435038"/>
    <lineage>
        <taxon>Bacteria</taxon>
        <taxon>Bacillati</taxon>
        <taxon>Bacillota</taxon>
        <taxon>Bacilli</taxon>
        <taxon>Lactobacillales</taxon>
        <taxon>Lactobacillaceae</taxon>
        <taxon>Lacticaseibacillus</taxon>
    </lineage>
</organism>
<dbReference type="AlphaFoldDB" id="A0A0C9PN34"/>
<dbReference type="PANTHER" id="PTHR23501">
    <property type="entry name" value="MAJOR FACILITATOR SUPERFAMILY"/>
    <property type="match status" value="1"/>
</dbReference>
<dbReference type="PRINTS" id="PR01036">
    <property type="entry name" value="TCRTETB"/>
</dbReference>
<gene>
    <name evidence="9" type="ORF">LC0644_0950</name>
</gene>
<dbReference type="Pfam" id="PF07690">
    <property type="entry name" value="MFS_1"/>
    <property type="match status" value="1"/>
</dbReference>
<dbReference type="GO" id="GO:0022857">
    <property type="term" value="F:transmembrane transporter activity"/>
    <property type="evidence" value="ECO:0007669"/>
    <property type="project" value="InterPro"/>
</dbReference>
<evidence type="ECO:0000256" key="6">
    <source>
        <dbReference type="ARBA" id="ARBA00023136"/>
    </source>
</evidence>
<sequence>MKQRKTNVALVTAAIFIGTFMTAIEGTIVSTAMPTIIGSLHGVHLMNWVFSIFLLTNAMATPIYGKLSDKIGRKPVFLIGLTIFVIGSLLSGLSQSMEMLIIFRAIQGIGAGAIMPVTFTIIADIYPFEKRAKMLGFNGSMWGIASVIAPLLGGFIVDQLSWHWIFFINVPLGIFTFGLVWFFLQEDRRSVRQPLDMRGTVWLLVALLAMMYGFQTLAEPNGIWQLVAMAIVATLGFWRFWQAERRAVDPIIDLKLFENRTFVIHNLIAALISGFVIGFEVYMPMWIQGIRGMDASLGGFAVTPSSLMWVVGSFVAGKLLGRFQPKPILTGAMIWLLGGSLVLALVPQSTPYFVFLLVAGALGFGFGLVITITTVTAQAVVAPDQVGVATSFNTLSRTLGQTLMVSVYGIVLNLRLTQGIAADSRLNSNMLNELINPHTAKNLPAAVLPTLRQILYEGLHNIYFFSIIIVALAILANHFEAKRVLTKETIQESNEES</sequence>
<reference evidence="10" key="1">
    <citation type="submission" date="2014-05" db="EMBL/GenBank/DDBJ databases">
        <title>Whole genome sequencing of Lactobacillus casei NRIC0644.</title>
        <authorList>
            <person name="Atarashi H."/>
            <person name="Yoshida Y."/>
            <person name="Fujimura S."/>
            <person name="Tanaka N."/>
            <person name="Shiwa Y."/>
            <person name="Yoshikawa H."/>
            <person name="Okada S."/>
            <person name="Nakagawa J."/>
        </authorList>
    </citation>
    <scope>NUCLEOTIDE SEQUENCE [LARGE SCALE GENOMIC DNA]</scope>
    <source>
        <strain evidence="10">NRIC0644</strain>
    </source>
</reference>
<comment type="caution">
    <text evidence="9">The sequence shown here is derived from an EMBL/GenBank/DDBJ whole genome shotgun (WGS) entry which is preliminary data.</text>
</comment>
<evidence type="ECO:0000256" key="4">
    <source>
        <dbReference type="ARBA" id="ARBA00022692"/>
    </source>
</evidence>
<dbReference type="EMBL" id="BAYM01000077">
    <property type="protein sequence ID" value="GAN36361.1"/>
    <property type="molecule type" value="Genomic_DNA"/>
</dbReference>
<dbReference type="PROSITE" id="PS50850">
    <property type="entry name" value="MFS"/>
    <property type="match status" value="1"/>
</dbReference>
<dbReference type="PANTHER" id="PTHR23501:SF191">
    <property type="entry name" value="VACUOLAR BASIC AMINO ACID TRANSPORTER 4"/>
    <property type="match status" value="1"/>
</dbReference>
<comment type="subcellular location">
    <subcellularLocation>
        <location evidence="1">Cell membrane</location>
        <topology evidence="1">Multi-pass membrane protein</topology>
    </subcellularLocation>
</comment>
<feature type="transmembrane region" description="Helical" evidence="7">
    <location>
        <begin position="223"/>
        <end position="241"/>
    </location>
</feature>
<dbReference type="SUPFAM" id="SSF103473">
    <property type="entry name" value="MFS general substrate transporter"/>
    <property type="match status" value="1"/>
</dbReference>
<evidence type="ECO:0000256" key="1">
    <source>
        <dbReference type="ARBA" id="ARBA00004651"/>
    </source>
</evidence>
<dbReference type="Gene3D" id="1.20.1720.10">
    <property type="entry name" value="Multidrug resistance protein D"/>
    <property type="match status" value="1"/>
</dbReference>
<keyword evidence="3" id="KW-1003">Cell membrane</keyword>
<dbReference type="InterPro" id="IPR036259">
    <property type="entry name" value="MFS_trans_sf"/>
</dbReference>
<evidence type="ECO:0000256" key="2">
    <source>
        <dbReference type="ARBA" id="ARBA00022448"/>
    </source>
</evidence>
<dbReference type="CDD" id="cd17502">
    <property type="entry name" value="MFS_Azr1_MDR_like"/>
    <property type="match status" value="1"/>
</dbReference>
<dbReference type="GeneID" id="57089486"/>
<dbReference type="Gene3D" id="1.20.1250.20">
    <property type="entry name" value="MFS general substrate transporter like domains"/>
    <property type="match status" value="1"/>
</dbReference>
<feature type="transmembrane region" description="Helical" evidence="7">
    <location>
        <begin position="262"/>
        <end position="283"/>
    </location>
</feature>
<feature type="transmembrane region" description="Helical" evidence="7">
    <location>
        <begin position="352"/>
        <end position="381"/>
    </location>
</feature>
<feature type="transmembrane region" description="Helical" evidence="7">
    <location>
        <begin position="101"/>
        <end position="123"/>
    </location>
</feature>
<proteinExistence type="predicted"/>
<dbReference type="InterPro" id="IPR020846">
    <property type="entry name" value="MFS_dom"/>
</dbReference>
<evidence type="ECO:0000313" key="10">
    <source>
        <dbReference type="Proteomes" id="UP000032552"/>
    </source>
</evidence>
<keyword evidence="4 7" id="KW-0812">Transmembrane</keyword>
<feature type="transmembrane region" description="Helical" evidence="7">
    <location>
        <begin position="462"/>
        <end position="479"/>
    </location>
</feature>
<keyword evidence="2" id="KW-0813">Transport</keyword>
<evidence type="ECO:0000259" key="8">
    <source>
        <dbReference type="PROSITE" id="PS50850"/>
    </source>
</evidence>
<feature type="domain" description="Major facilitator superfamily (MFS) profile" evidence="8">
    <location>
        <begin position="11"/>
        <end position="484"/>
    </location>
</feature>
<dbReference type="RefSeq" id="WP_003564114.1">
    <property type="nucleotide sequence ID" value="NZ_BAYM01000077.1"/>
</dbReference>
<evidence type="ECO:0000256" key="7">
    <source>
        <dbReference type="SAM" id="Phobius"/>
    </source>
</evidence>
<dbReference type="NCBIfam" id="TIGR00711">
    <property type="entry name" value="efflux_EmrB"/>
    <property type="match status" value="1"/>
</dbReference>
<feature type="transmembrane region" description="Helical" evidence="7">
    <location>
        <begin position="162"/>
        <end position="184"/>
    </location>
</feature>
<dbReference type="GO" id="GO:0005886">
    <property type="term" value="C:plasma membrane"/>
    <property type="evidence" value="ECO:0007669"/>
    <property type="project" value="UniProtKB-SubCell"/>
</dbReference>
<feature type="transmembrane region" description="Helical" evidence="7">
    <location>
        <begin position="135"/>
        <end position="156"/>
    </location>
</feature>
<name>A0A0C9PN34_LACPA</name>
<feature type="transmembrane region" description="Helical" evidence="7">
    <location>
        <begin position="76"/>
        <end position="95"/>
    </location>
</feature>
<accession>A0A0C9PN34</accession>
<dbReference type="Proteomes" id="UP000032552">
    <property type="component" value="Unassembled WGS sequence"/>
</dbReference>
<protein>
    <submittedName>
        <fullName evidence="9">Permease of the major facilitator superfamily protein</fullName>
    </submittedName>
</protein>
<dbReference type="InterPro" id="IPR011701">
    <property type="entry name" value="MFS"/>
</dbReference>
<keyword evidence="6 7" id="KW-0472">Membrane</keyword>
<feature type="transmembrane region" description="Helical" evidence="7">
    <location>
        <begin position="328"/>
        <end position="346"/>
    </location>
</feature>
<evidence type="ECO:0000256" key="3">
    <source>
        <dbReference type="ARBA" id="ARBA00022475"/>
    </source>
</evidence>
<keyword evidence="5 7" id="KW-1133">Transmembrane helix</keyword>
<dbReference type="FunFam" id="1.20.1720.10:FF:000004">
    <property type="entry name" value="EmrB/QacA family drug resistance transporter"/>
    <property type="match status" value="1"/>
</dbReference>
<evidence type="ECO:0000256" key="5">
    <source>
        <dbReference type="ARBA" id="ARBA00022989"/>
    </source>
</evidence>